<feature type="domain" description="Cysteine-rich CPCC" evidence="1">
    <location>
        <begin position="23"/>
        <end position="77"/>
    </location>
</feature>
<organism evidence="2 3">
    <name type="scientific">Streptomyces coeruleoprunus</name>
    <dbReference type="NCBI Taxonomy" id="285563"/>
    <lineage>
        <taxon>Bacteria</taxon>
        <taxon>Bacillati</taxon>
        <taxon>Actinomycetota</taxon>
        <taxon>Actinomycetes</taxon>
        <taxon>Kitasatosporales</taxon>
        <taxon>Streptomycetaceae</taxon>
        <taxon>Streptomyces</taxon>
    </lineage>
</organism>
<reference evidence="3" key="1">
    <citation type="journal article" date="2019" name="Int. J. Syst. Evol. Microbiol.">
        <title>The Global Catalogue of Microorganisms (GCM) 10K type strain sequencing project: providing services to taxonomists for standard genome sequencing and annotation.</title>
        <authorList>
            <consortium name="The Broad Institute Genomics Platform"/>
            <consortium name="The Broad Institute Genome Sequencing Center for Infectious Disease"/>
            <person name="Wu L."/>
            <person name="Ma J."/>
        </authorList>
    </citation>
    <scope>NUCLEOTIDE SEQUENCE [LARGE SCALE GENOMIC DNA]</scope>
    <source>
        <strain evidence="3">CGMCC 4.1648</strain>
    </source>
</reference>
<sequence length="109" mass="11801">MAGMVPAEPPTRPANDAASDLIACPCCFQRTLEERANFEVCPECGWEDDGQDDVDAHIVRGGPNGRLSLAQARLDYLKEVVEGIDESMTRGGEGLWLSEARRKVPGVAD</sequence>
<dbReference type="EMBL" id="JBHSJD010000014">
    <property type="protein sequence ID" value="MFC5024048.1"/>
    <property type="molecule type" value="Genomic_DNA"/>
</dbReference>
<evidence type="ECO:0000313" key="3">
    <source>
        <dbReference type="Proteomes" id="UP001595829"/>
    </source>
</evidence>
<dbReference type="InterPro" id="IPR025983">
    <property type="entry name" value="Cys_rich_CPCC"/>
</dbReference>
<dbReference type="Proteomes" id="UP001595829">
    <property type="component" value="Unassembled WGS sequence"/>
</dbReference>
<name>A0ABV9XHB2_9ACTN</name>
<accession>A0ABV9XHB2</accession>
<comment type="caution">
    <text evidence="2">The sequence shown here is derived from an EMBL/GenBank/DDBJ whole genome shotgun (WGS) entry which is preliminary data.</text>
</comment>
<evidence type="ECO:0000259" key="1">
    <source>
        <dbReference type="Pfam" id="PF14206"/>
    </source>
</evidence>
<keyword evidence="3" id="KW-1185">Reference proteome</keyword>
<gene>
    <name evidence="2" type="ORF">ACFPM3_18105</name>
</gene>
<dbReference type="Pfam" id="PF14206">
    <property type="entry name" value="Cys_rich_CPCC"/>
    <property type="match status" value="1"/>
</dbReference>
<dbReference type="RefSeq" id="WP_345685974.1">
    <property type="nucleotide sequence ID" value="NZ_BAABIT010000001.1"/>
</dbReference>
<protein>
    <submittedName>
        <fullName evidence="2">CPCC family cysteine-rich protein</fullName>
    </submittedName>
</protein>
<proteinExistence type="predicted"/>
<evidence type="ECO:0000313" key="2">
    <source>
        <dbReference type="EMBL" id="MFC5024048.1"/>
    </source>
</evidence>